<sequence length="372" mass="39147">MSVDMNNVELSRMRWGAIIVGASIVAAIAALLIVTSHLTREITATDMVALMGTVTTFLGLAVGILFGVNAGNSARANATEATTQMSEAASKVADAAKTATDSAQLATETAARAIDASHTAMRELVSQQRALRALPADAVARGEPEEDVEDLAGDPDDIHTRTVLPTERGLDSFTRGVVNIANPAPAEALFAKGVLGVAEAEAAAGVSRSSNKARVTEYLKLLGFEFLDAHGVPTRYCAAGLTWAACKAYCQMNNIAFTPDNELAIFRSVLGDIGRHYFKPSAGCQVIMNDAKARGSFLPASKRPLPGYLVFYNWEGGGHAQHIGLVQRADSGDLRTVEFNTTVASGPNQGDGGAVATKTRALKFVLGYAQTY</sequence>
<gene>
    <name evidence="2" type="ORF">SAMN02745157_4969</name>
</gene>
<protein>
    <recommendedName>
        <fullName evidence="4">CHAP domain-containing protein</fullName>
    </recommendedName>
</protein>
<evidence type="ECO:0000313" key="2">
    <source>
        <dbReference type="EMBL" id="SHG86596.1"/>
    </source>
</evidence>
<accession>A0A1M5NAG9</accession>
<keyword evidence="1" id="KW-1133">Transmembrane helix</keyword>
<dbReference type="Proteomes" id="UP000184485">
    <property type="component" value="Unassembled WGS sequence"/>
</dbReference>
<reference evidence="2 3" key="1">
    <citation type="submission" date="2016-11" db="EMBL/GenBank/DDBJ databases">
        <authorList>
            <person name="Jaros S."/>
            <person name="Januszkiewicz K."/>
            <person name="Wedrychowicz H."/>
        </authorList>
    </citation>
    <scope>NUCLEOTIDE SEQUENCE [LARGE SCALE GENOMIC DNA]</scope>
    <source>
        <strain evidence="2 3">DSM 19436</strain>
    </source>
</reference>
<evidence type="ECO:0000313" key="3">
    <source>
        <dbReference type="Proteomes" id="UP000184485"/>
    </source>
</evidence>
<organism evidence="2 3">
    <name type="scientific">Kaistia soli DSM 19436</name>
    <dbReference type="NCBI Taxonomy" id="1122133"/>
    <lineage>
        <taxon>Bacteria</taxon>
        <taxon>Pseudomonadati</taxon>
        <taxon>Pseudomonadota</taxon>
        <taxon>Alphaproteobacteria</taxon>
        <taxon>Hyphomicrobiales</taxon>
        <taxon>Kaistiaceae</taxon>
        <taxon>Kaistia</taxon>
    </lineage>
</organism>
<dbReference type="STRING" id="1122133.SAMN02745157_4969"/>
<name>A0A1M5NAG9_9HYPH</name>
<evidence type="ECO:0000256" key="1">
    <source>
        <dbReference type="SAM" id="Phobius"/>
    </source>
</evidence>
<dbReference type="AlphaFoldDB" id="A0A1M5NAG9"/>
<evidence type="ECO:0008006" key="4">
    <source>
        <dbReference type="Google" id="ProtNLM"/>
    </source>
</evidence>
<keyword evidence="3" id="KW-1185">Reference proteome</keyword>
<feature type="transmembrane region" description="Helical" evidence="1">
    <location>
        <begin position="47"/>
        <end position="68"/>
    </location>
</feature>
<keyword evidence="1" id="KW-0812">Transmembrane</keyword>
<dbReference type="EMBL" id="FQUP01000008">
    <property type="protein sequence ID" value="SHG86596.1"/>
    <property type="molecule type" value="Genomic_DNA"/>
</dbReference>
<feature type="transmembrane region" description="Helical" evidence="1">
    <location>
        <begin position="15"/>
        <end position="35"/>
    </location>
</feature>
<keyword evidence="1" id="KW-0472">Membrane</keyword>
<proteinExistence type="predicted"/>